<dbReference type="Gene3D" id="1.10.3210.10">
    <property type="entry name" value="Hypothetical protein af1432"/>
    <property type="match status" value="1"/>
</dbReference>
<keyword evidence="4" id="KW-1185">Reference proteome</keyword>
<name>A0ABS2DGK9_9BACI</name>
<dbReference type="SMART" id="SM00471">
    <property type="entry name" value="HDc"/>
    <property type="match status" value="1"/>
</dbReference>
<comment type="caution">
    <text evidence="3">The sequence shown here is derived from an EMBL/GenBank/DDBJ whole genome shotgun (WGS) entry which is preliminary data.</text>
</comment>
<dbReference type="InterPro" id="IPR006675">
    <property type="entry name" value="HDIG_dom"/>
</dbReference>
<dbReference type="RefSeq" id="WP_204202968.1">
    <property type="nucleotide sequence ID" value="NZ_JAFELM010000023.1"/>
</dbReference>
<dbReference type="NCBIfam" id="TIGR00277">
    <property type="entry name" value="HDIG"/>
    <property type="match status" value="1"/>
</dbReference>
<reference evidence="3 4" key="1">
    <citation type="submission" date="2021-02" db="EMBL/GenBank/DDBJ databases">
        <title>Bacillus sp. RD4P76, an endophyte from a halophyte.</title>
        <authorList>
            <person name="Sun J.-Q."/>
        </authorList>
    </citation>
    <scope>NUCLEOTIDE SEQUENCE [LARGE SCALE GENOMIC DNA]</scope>
    <source>
        <strain evidence="3 4">RD4P76</strain>
    </source>
</reference>
<dbReference type="SUPFAM" id="SSF109604">
    <property type="entry name" value="HD-domain/PDEase-like"/>
    <property type="match status" value="1"/>
</dbReference>
<feature type="transmembrane region" description="Helical" evidence="1">
    <location>
        <begin position="102"/>
        <end position="121"/>
    </location>
</feature>
<protein>
    <submittedName>
        <fullName evidence="3">HD domain-containing protein</fullName>
    </submittedName>
</protein>
<feature type="transmembrane region" description="Helical" evidence="1">
    <location>
        <begin position="35"/>
        <end position="52"/>
    </location>
</feature>
<evidence type="ECO:0000256" key="1">
    <source>
        <dbReference type="SAM" id="Phobius"/>
    </source>
</evidence>
<dbReference type="CDD" id="cd00077">
    <property type="entry name" value="HDc"/>
    <property type="match status" value="1"/>
</dbReference>
<dbReference type="Pfam" id="PF13487">
    <property type="entry name" value="HD_5"/>
    <property type="match status" value="1"/>
</dbReference>
<dbReference type="PANTHER" id="PTHR43155">
    <property type="entry name" value="CYCLIC DI-GMP PHOSPHODIESTERASE PA4108-RELATED"/>
    <property type="match status" value="1"/>
</dbReference>
<feature type="transmembrane region" description="Helical" evidence="1">
    <location>
        <begin position="64"/>
        <end position="90"/>
    </location>
</feature>
<keyword evidence="1" id="KW-0472">Membrane</keyword>
<dbReference type="EMBL" id="JAFELM010000023">
    <property type="protein sequence ID" value="MBM6617594.1"/>
    <property type="molecule type" value="Genomic_DNA"/>
</dbReference>
<dbReference type="InterPro" id="IPR003607">
    <property type="entry name" value="HD/PDEase_dom"/>
</dbReference>
<evidence type="ECO:0000313" key="4">
    <source>
        <dbReference type="Proteomes" id="UP001518925"/>
    </source>
</evidence>
<proteinExistence type="predicted"/>
<evidence type="ECO:0000259" key="2">
    <source>
        <dbReference type="PROSITE" id="PS51832"/>
    </source>
</evidence>
<evidence type="ECO:0000313" key="3">
    <source>
        <dbReference type="EMBL" id="MBM6617594.1"/>
    </source>
</evidence>
<dbReference type="PROSITE" id="PS51832">
    <property type="entry name" value="HD_GYP"/>
    <property type="match status" value="1"/>
</dbReference>
<organism evidence="3 4">
    <name type="scientific">Bacillus suaedaesalsae</name>
    <dbReference type="NCBI Taxonomy" id="2810349"/>
    <lineage>
        <taxon>Bacteria</taxon>
        <taxon>Bacillati</taxon>
        <taxon>Bacillota</taxon>
        <taxon>Bacilli</taxon>
        <taxon>Bacillales</taxon>
        <taxon>Bacillaceae</taxon>
        <taxon>Bacillus</taxon>
    </lineage>
</organism>
<feature type="domain" description="HD-GYP" evidence="2">
    <location>
        <begin position="159"/>
        <end position="356"/>
    </location>
</feature>
<keyword evidence="1" id="KW-1133">Transmembrane helix</keyword>
<accession>A0ABS2DGK9</accession>
<dbReference type="Proteomes" id="UP001518925">
    <property type="component" value="Unassembled WGS sequence"/>
</dbReference>
<dbReference type="PANTHER" id="PTHR43155:SF2">
    <property type="entry name" value="CYCLIC DI-GMP PHOSPHODIESTERASE PA4108"/>
    <property type="match status" value="1"/>
</dbReference>
<gene>
    <name evidence="3" type="ORF">JR050_07865</name>
</gene>
<sequence>MKKLVFATWFGTSLSTLFITSYSTFVLQEALTKESIYTLIAIIVAYLPYFLVHQYVSKSWKKLLFLLTTTCVIASIFYLAPYIGHVIFYIIPIYAVLFKEKIYFIFAFFISLIGYTTVLVLQPFISFYPLYEFIQLLAFITYTVILYYVSTVSAKQEKLNSMYTKTMEALVLAIEAKDDYTRGHSTRVSEYSMILGTYLENNGFQVDLEVLRISSLLHDIGKVNIPIDILQKKGKLTEKEYEEIKKHPTFGAEIAISLEFPEEITEPILYHHERMDGKGYPHGLKGESIPLLARIISIADTFDALTTNRSYRNAFAIDEAKEIIIDNSGTQFDDELIPYFIECFPSLRSRAEQLIELERQLTIAMVE</sequence>
<dbReference type="InterPro" id="IPR037522">
    <property type="entry name" value="HD_GYP_dom"/>
</dbReference>
<feature type="transmembrane region" description="Helical" evidence="1">
    <location>
        <begin position="133"/>
        <end position="150"/>
    </location>
</feature>
<keyword evidence="1" id="KW-0812">Transmembrane</keyword>